<dbReference type="InterPro" id="IPR050116">
    <property type="entry name" value="DNA_polymerase-Y"/>
</dbReference>
<evidence type="ECO:0000256" key="1">
    <source>
        <dbReference type="ARBA" id="ARBA00010945"/>
    </source>
</evidence>
<comment type="similarity">
    <text evidence="1">Belongs to the DNA polymerase type-Y family.</text>
</comment>
<evidence type="ECO:0000313" key="4">
    <source>
        <dbReference type="Proteomes" id="UP000249016"/>
    </source>
</evidence>
<gene>
    <name evidence="3" type="ORF">HMF3257_38605</name>
</gene>
<dbReference type="Gene3D" id="3.40.1170.60">
    <property type="match status" value="1"/>
</dbReference>
<dbReference type="Pfam" id="PF00817">
    <property type="entry name" value="IMS"/>
    <property type="match status" value="1"/>
</dbReference>
<organism evidence="3 4">
    <name type="scientific">Spirosoma telluris</name>
    <dbReference type="NCBI Taxonomy" id="2183553"/>
    <lineage>
        <taxon>Bacteria</taxon>
        <taxon>Pseudomonadati</taxon>
        <taxon>Bacteroidota</taxon>
        <taxon>Cytophagia</taxon>
        <taxon>Cytophagales</taxon>
        <taxon>Cytophagaceae</taxon>
        <taxon>Spirosoma</taxon>
    </lineage>
</organism>
<dbReference type="RefSeq" id="WP_111351262.1">
    <property type="nucleotide sequence ID" value="NZ_QLII01000003.1"/>
</dbReference>
<comment type="caution">
    <text evidence="3">The sequence shown here is derived from an EMBL/GenBank/DDBJ whole genome shotgun (WGS) entry which is preliminary data.</text>
</comment>
<dbReference type="GO" id="GO:0009432">
    <property type="term" value="P:SOS response"/>
    <property type="evidence" value="ECO:0007669"/>
    <property type="project" value="TreeGrafter"/>
</dbReference>
<dbReference type="PROSITE" id="PS50173">
    <property type="entry name" value="UMUC"/>
    <property type="match status" value="1"/>
</dbReference>
<dbReference type="PANTHER" id="PTHR11076">
    <property type="entry name" value="DNA REPAIR POLYMERASE UMUC / TRANSFERASE FAMILY MEMBER"/>
    <property type="match status" value="1"/>
</dbReference>
<dbReference type="GO" id="GO:0042276">
    <property type="term" value="P:error-prone translesion synthesis"/>
    <property type="evidence" value="ECO:0007669"/>
    <property type="project" value="TreeGrafter"/>
</dbReference>
<dbReference type="InterPro" id="IPR043502">
    <property type="entry name" value="DNA/RNA_pol_sf"/>
</dbReference>
<dbReference type="InterPro" id="IPR043128">
    <property type="entry name" value="Rev_trsase/Diguanyl_cyclase"/>
</dbReference>
<dbReference type="CDD" id="cd01700">
    <property type="entry name" value="PolY_Pol_V_umuC"/>
    <property type="match status" value="1"/>
</dbReference>
<dbReference type="SUPFAM" id="SSF56672">
    <property type="entry name" value="DNA/RNA polymerases"/>
    <property type="match status" value="1"/>
</dbReference>
<accession>A0A327NCQ4</accession>
<dbReference type="Proteomes" id="UP000249016">
    <property type="component" value="Unassembled WGS sequence"/>
</dbReference>
<dbReference type="GO" id="GO:0003887">
    <property type="term" value="F:DNA-directed DNA polymerase activity"/>
    <property type="evidence" value="ECO:0007669"/>
    <property type="project" value="TreeGrafter"/>
</dbReference>
<dbReference type="EMBL" id="QLII01000003">
    <property type="protein sequence ID" value="RAI73031.1"/>
    <property type="molecule type" value="Genomic_DNA"/>
</dbReference>
<evidence type="ECO:0000313" key="3">
    <source>
        <dbReference type="EMBL" id="RAI73031.1"/>
    </source>
</evidence>
<dbReference type="OrthoDB" id="9808813at2"/>
<proteinExistence type="inferred from homology"/>
<sequence length="249" mass="28268">MSYPDLIFHIDCNSFYVSCQAAFDPSLIGKSVVVLSNNDGNVIARSALAKAMGIKMGVPFFKVKHLVKKGKLIWFSSNYELFGDMSNRVMNVLRRFSDQVEVYSIDEAFMSMQGHSTVNYIQLAHQIQQTIYRCTRIPVSVGIGPTRTLAKLANKMAKKDPDLYGVFKLDSWEQISSILQDMKVGDLWGIGRRYEETLNENGIMTASQLISCPDEWLKNRLTIVGLRMIHELRANVVTDYPIYPKQANR</sequence>
<protein>
    <recommendedName>
        <fullName evidence="2">UmuC domain-containing protein</fullName>
    </recommendedName>
</protein>
<dbReference type="PANTHER" id="PTHR11076:SF34">
    <property type="entry name" value="PROTEIN UMUC"/>
    <property type="match status" value="1"/>
</dbReference>
<dbReference type="GO" id="GO:0005829">
    <property type="term" value="C:cytosol"/>
    <property type="evidence" value="ECO:0007669"/>
    <property type="project" value="TreeGrafter"/>
</dbReference>
<evidence type="ECO:0000259" key="2">
    <source>
        <dbReference type="PROSITE" id="PS50173"/>
    </source>
</evidence>
<keyword evidence="4" id="KW-1185">Reference proteome</keyword>
<dbReference type="AlphaFoldDB" id="A0A327NCQ4"/>
<name>A0A327NCQ4_9BACT</name>
<dbReference type="Gene3D" id="3.30.70.270">
    <property type="match status" value="1"/>
</dbReference>
<reference evidence="3 4" key="1">
    <citation type="submission" date="2018-06" db="EMBL/GenBank/DDBJ databases">
        <title>Spirosoma sp. HMF3257 Genome sequencing and assembly.</title>
        <authorList>
            <person name="Kang H."/>
            <person name="Cha I."/>
            <person name="Kim H."/>
            <person name="Kang J."/>
            <person name="Joh K."/>
        </authorList>
    </citation>
    <scope>NUCLEOTIDE SEQUENCE [LARGE SCALE GENOMIC DNA]</scope>
    <source>
        <strain evidence="3 4">HMF3257</strain>
    </source>
</reference>
<dbReference type="GO" id="GO:0006281">
    <property type="term" value="P:DNA repair"/>
    <property type="evidence" value="ECO:0007669"/>
    <property type="project" value="InterPro"/>
</dbReference>
<dbReference type="InterPro" id="IPR001126">
    <property type="entry name" value="UmuC"/>
</dbReference>
<dbReference type="Gene3D" id="1.10.150.20">
    <property type="entry name" value="5' to 3' exonuclease, C-terminal subdomain"/>
    <property type="match status" value="1"/>
</dbReference>
<feature type="domain" description="UmuC" evidence="2">
    <location>
        <begin position="7"/>
        <end position="191"/>
    </location>
</feature>